<comment type="caution">
    <text evidence="1">The sequence shown here is derived from an EMBL/GenBank/DDBJ whole genome shotgun (WGS) entry which is preliminary data.</text>
</comment>
<accession>A0ABV8MKW9</accession>
<dbReference type="Pfam" id="PF05954">
    <property type="entry name" value="Phage_GPD"/>
    <property type="match status" value="1"/>
</dbReference>
<dbReference type="EMBL" id="JBHSBU010000001">
    <property type="protein sequence ID" value="MFC4157910.1"/>
    <property type="molecule type" value="Genomic_DNA"/>
</dbReference>
<dbReference type="NCBIfam" id="TIGR01646">
    <property type="entry name" value="vgr_GE"/>
    <property type="match status" value="1"/>
</dbReference>
<dbReference type="SUPFAM" id="SSF69279">
    <property type="entry name" value="Phage tail proteins"/>
    <property type="match status" value="1"/>
</dbReference>
<protein>
    <submittedName>
        <fullName evidence="1">Type VI secretion system Vgr family protein</fullName>
    </submittedName>
</protein>
<dbReference type="Proteomes" id="UP001595791">
    <property type="component" value="Unassembled WGS sequence"/>
</dbReference>
<sequence length="188" mass="21769">MERIETFHSPLGEDALWFRRLRLNEQLSQPFMDEIALLSREANLQANALLGQTVTVRLDTHAPRPRFFVNARVARFAQIGRDGRYYVYQAELQPWFWFLQRTTDCQNLSGPEIVRQIFAEHPIAQFIERLATSYPKHNYCVQYNESDFAFVSRLLEQEGISYGFEHQNGQHKMVLGDGIGAHLGGCYG</sequence>
<dbReference type="RefSeq" id="WP_378160055.1">
    <property type="nucleotide sequence ID" value="NZ_JBHSBU010000001.1"/>
</dbReference>
<name>A0ABV8MKW9_9NEIS</name>
<gene>
    <name evidence="1" type="ORF">ACFOW7_00935</name>
</gene>
<evidence type="ECO:0000313" key="1">
    <source>
        <dbReference type="EMBL" id="MFC4157910.1"/>
    </source>
</evidence>
<dbReference type="InterPro" id="IPR006533">
    <property type="entry name" value="T6SS_Vgr_RhsGE"/>
</dbReference>
<keyword evidence="2" id="KW-1185">Reference proteome</keyword>
<organism evidence="1 2">
    <name type="scientific">Chitinimonas lacunae</name>
    <dbReference type="NCBI Taxonomy" id="1963018"/>
    <lineage>
        <taxon>Bacteria</taxon>
        <taxon>Pseudomonadati</taxon>
        <taxon>Pseudomonadota</taxon>
        <taxon>Betaproteobacteria</taxon>
        <taxon>Neisseriales</taxon>
        <taxon>Chitinibacteraceae</taxon>
        <taxon>Chitinimonas</taxon>
    </lineage>
</organism>
<evidence type="ECO:0000313" key="2">
    <source>
        <dbReference type="Proteomes" id="UP001595791"/>
    </source>
</evidence>
<reference evidence="2" key="1">
    <citation type="journal article" date="2019" name="Int. J. Syst. Evol. Microbiol.">
        <title>The Global Catalogue of Microorganisms (GCM) 10K type strain sequencing project: providing services to taxonomists for standard genome sequencing and annotation.</title>
        <authorList>
            <consortium name="The Broad Institute Genomics Platform"/>
            <consortium name="The Broad Institute Genome Sequencing Center for Infectious Disease"/>
            <person name="Wu L."/>
            <person name="Ma J."/>
        </authorList>
    </citation>
    <scope>NUCLEOTIDE SEQUENCE [LARGE SCALE GENOMIC DNA]</scope>
    <source>
        <strain evidence="2">LMG 29894</strain>
    </source>
</reference>
<dbReference type="Gene3D" id="3.55.50.10">
    <property type="entry name" value="Baseplate protein-like domains"/>
    <property type="match status" value="1"/>
</dbReference>
<proteinExistence type="predicted"/>